<evidence type="ECO:0000256" key="3">
    <source>
        <dbReference type="ARBA" id="ARBA00022729"/>
    </source>
</evidence>
<dbReference type="SUPFAM" id="SSF53850">
    <property type="entry name" value="Periplasmic binding protein-like II"/>
    <property type="match status" value="1"/>
</dbReference>
<comment type="similarity">
    <text evidence="1">Belongs to the bacterial solute-binding protein 1 family.</text>
</comment>
<name>A0ABD5QLW5_9EURY</name>
<evidence type="ECO:0000313" key="5">
    <source>
        <dbReference type="EMBL" id="MFC4990037.1"/>
    </source>
</evidence>
<dbReference type="Pfam" id="PF01547">
    <property type="entry name" value="SBP_bac_1"/>
    <property type="match status" value="1"/>
</dbReference>
<sequence length="505" mass="54884">MPAKNNDDDKRSIERRHFIGAIAGTGVATGLSGCSGDSNSGNGNTSGNGNGSNGGNGNSTGGNGGGSGTVVEMIAHDEWADVQDEVNTMLHQHGMSEDITIEMNTVGQTTDDQQSQYRQWLGAGRSTPDIMIFDSGWTIPFIVRDQLLNLEETLPQDLLDRVHNDYFEASVNSATGPNGDLYGFPIYPDFPTIQYRRDLVQDAGYDWEQYATEPMSWEQFSNELKDVYEQSDVEYGFNTQHVAAEQLSCCVFNEYLTSHGGAFFGNPEENLYQNIGERPVTINEEPVVQSLEMARTFIHGSDAPNTNGDYGGNISPEAVAQWDVEEARAPFTNGNAVALRNWPYSIAISGTEDNLGENQGVMPMPYGVPEGEGEYSGTGGSIAALGGWHVGVNPNSEKIDAVIEMLQAMQNDEFQKENFGLTGWMPPVPEVLEDSTDVEIMGNYVETLAYAGEHSIARPVTPLWPQESDAIAQSANEALQSGGNPAEQMDQLADRLEAIENDFEG</sequence>
<organism evidence="5 6">
    <name type="scientific">Saliphagus infecundisoli</name>
    <dbReference type="NCBI Taxonomy" id="1849069"/>
    <lineage>
        <taxon>Archaea</taxon>
        <taxon>Methanobacteriati</taxon>
        <taxon>Methanobacteriota</taxon>
        <taxon>Stenosarchaea group</taxon>
        <taxon>Halobacteria</taxon>
        <taxon>Halobacteriales</taxon>
        <taxon>Natrialbaceae</taxon>
        <taxon>Saliphagus</taxon>
    </lineage>
</organism>
<accession>A0ABD5QLW5</accession>
<evidence type="ECO:0000256" key="2">
    <source>
        <dbReference type="ARBA" id="ARBA00022448"/>
    </source>
</evidence>
<dbReference type="PANTHER" id="PTHR43649:SF34">
    <property type="entry name" value="ABC TRANSPORTER PERIPLASMIC-BINDING PROTEIN YCJN-RELATED"/>
    <property type="match status" value="1"/>
</dbReference>
<feature type="region of interest" description="Disordered" evidence="4">
    <location>
        <begin position="39"/>
        <end position="69"/>
    </location>
</feature>
<dbReference type="InterPro" id="IPR006059">
    <property type="entry name" value="SBP"/>
</dbReference>
<dbReference type="RefSeq" id="WP_224829943.1">
    <property type="nucleotide sequence ID" value="NZ_JAIVEF010000032.1"/>
</dbReference>
<dbReference type="Proteomes" id="UP001595925">
    <property type="component" value="Unassembled WGS sequence"/>
</dbReference>
<reference evidence="5 6" key="1">
    <citation type="journal article" date="2019" name="Int. J. Syst. Evol. Microbiol.">
        <title>The Global Catalogue of Microorganisms (GCM) 10K type strain sequencing project: providing services to taxonomists for standard genome sequencing and annotation.</title>
        <authorList>
            <consortium name="The Broad Institute Genomics Platform"/>
            <consortium name="The Broad Institute Genome Sequencing Center for Infectious Disease"/>
            <person name="Wu L."/>
            <person name="Ma J."/>
        </authorList>
    </citation>
    <scope>NUCLEOTIDE SEQUENCE [LARGE SCALE GENOMIC DNA]</scope>
    <source>
        <strain evidence="5 6">CGMCC 1.15824</strain>
    </source>
</reference>
<dbReference type="EMBL" id="JBHSJG010000059">
    <property type="protein sequence ID" value="MFC4990037.1"/>
    <property type="molecule type" value="Genomic_DNA"/>
</dbReference>
<keyword evidence="6" id="KW-1185">Reference proteome</keyword>
<proteinExistence type="inferred from homology"/>
<protein>
    <submittedName>
        <fullName evidence="5">Extracellular solute-binding protein</fullName>
    </submittedName>
</protein>
<gene>
    <name evidence="5" type="ORF">ACFPFO_20180</name>
</gene>
<comment type="caution">
    <text evidence="5">The sequence shown here is derived from an EMBL/GenBank/DDBJ whole genome shotgun (WGS) entry which is preliminary data.</text>
</comment>
<dbReference type="Gene3D" id="3.40.190.10">
    <property type="entry name" value="Periplasmic binding protein-like II"/>
    <property type="match status" value="2"/>
</dbReference>
<dbReference type="InterPro" id="IPR050490">
    <property type="entry name" value="Bact_solute-bd_prot1"/>
</dbReference>
<evidence type="ECO:0000256" key="1">
    <source>
        <dbReference type="ARBA" id="ARBA00008520"/>
    </source>
</evidence>
<dbReference type="PANTHER" id="PTHR43649">
    <property type="entry name" value="ARABINOSE-BINDING PROTEIN-RELATED"/>
    <property type="match status" value="1"/>
</dbReference>
<dbReference type="AlphaFoldDB" id="A0ABD5QLW5"/>
<dbReference type="PROSITE" id="PS51257">
    <property type="entry name" value="PROKAR_LIPOPROTEIN"/>
    <property type="match status" value="1"/>
</dbReference>
<keyword evidence="2" id="KW-0813">Transport</keyword>
<feature type="compositionally biased region" description="Gly residues" evidence="4">
    <location>
        <begin position="44"/>
        <end position="68"/>
    </location>
</feature>
<evidence type="ECO:0000313" key="6">
    <source>
        <dbReference type="Proteomes" id="UP001595925"/>
    </source>
</evidence>
<evidence type="ECO:0000256" key="4">
    <source>
        <dbReference type="SAM" id="MobiDB-lite"/>
    </source>
</evidence>
<keyword evidence="3" id="KW-0732">Signal</keyword>